<gene>
    <name evidence="4" type="ORF">EEB11_19170</name>
</gene>
<dbReference type="InterPro" id="IPR050490">
    <property type="entry name" value="Bact_solute-bd_prot1"/>
</dbReference>
<dbReference type="PANTHER" id="PTHR43649">
    <property type="entry name" value="ARABINOSE-BINDING PROTEIN-RELATED"/>
    <property type="match status" value="1"/>
</dbReference>
<sequence>MLKNPTRQMFSTTCATALIVALTSTAASAQDTTVRMWFNGTPEAHGTVLDRLIPEFEAANPTIKVEYEITAWSSYQQQIATAAAGGTLPDIIFGFSNLVAGFAERGLLADHSQFFDPNDFVPATVELTSWNGTWSMLPTWFSANGLSWRSDLIEAGGNDASTAPATWDEWLAWAEGATVRDAAGAITQLGFYSSSFAFNRSNIFTRLVEGNGGSMFSDDGVTATMNSPQAIEAAAFFQKLVQCCDVPRSIEADNVGLGQGLTAMVYNNFAFRNWQNEFPDKLEFAGLGLVPAGPQGTPDMAGAGLGANVIAITSTSKNPEAAAKLLQFLIVEPDNIVQLAGLGGSIPGAVLPEGHPYLVGNPLAQRYLQLALDGGSADPKHPNFSEYESILNVWLDELLLNGMDPQEAMNSAASEIQAEIIDRSGIGFN</sequence>
<reference evidence="4 5" key="1">
    <citation type="submission" date="2018-11" db="EMBL/GenBank/DDBJ databases">
        <title>Tabrizicola sp. isolated from sediment of alpine lake.</title>
        <authorList>
            <person name="Liu Z."/>
        </authorList>
    </citation>
    <scope>NUCLEOTIDE SEQUENCE [LARGE SCALE GENOMIC DNA]</scope>
    <source>
        <strain evidence="4 5">DRYC-M-16</strain>
    </source>
</reference>
<evidence type="ECO:0000256" key="2">
    <source>
        <dbReference type="ARBA" id="ARBA00008520"/>
    </source>
</evidence>
<comment type="caution">
    <text evidence="4">The sequence shown here is derived from an EMBL/GenBank/DDBJ whole genome shotgun (WGS) entry which is preliminary data.</text>
</comment>
<feature type="signal peptide" evidence="3">
    <location>
        <begin position="1"/>
        <end position="29"/>
    </location>
</feature>
<organism evidence="4 5">
    <name type="scientific">Pseudotabrizicola sediminis</name>
    <dbReference type="NCBI Taxonomy" id="2486418"/>
    <lineage>
        <taxon>Bacteria</taxon>
        <taxon>Pseudomonadati</taxon>
        <taxon>Pseudomonadota</taxon>
        <taxon>Alphaproteobacteria</taxon>
        <taxon>Rhodobacterales</taxon>
        <taxon>Paracoccaceae</taxon>
        <taxon>Pseudotabrizicola</taxon>
    </lineage>
</organism>
<dbReference type="Proteomes" id="UP000297741">
    <property type="component" value="Unassembled WGS sequence"/>
</dbReference>
<comment type="subcellular location">
    <subcellularLocation>
        <location evidence="1">Periplasm</location>
    </subcellularLocation>
</comment>
<name>A0ABY2KGH5_9RHOB</name>
<dbReference type="Pfam" id="PF01547">
    <property type="entry name" value="SBP_bac_1"/>
    <property type="match status" value="1"/>
</dbReference>
<evidence type="ECO:0000313" key="4">
    <source>
        <dbReference type="EMBL" id="TGD41276.1"/>
    </source>
</evidence>
<dbReference type="PANTHER" id="PTHR43649:SF12">
    <property type="entry name" value="DIACETYLCHITOBIOSE BINDING PROTEIN DASA"/>
    <property type="match status" value="1"/>
</dbReference>
<dbReference type="RefSeq" id="WP_210134473.1">
    <property type="nucleotide sequence ID" value="NZ_RPEM01000036.1"/>
</dbReference>
<keyword evidence="5" id="KW-1185">Reference proteome</keyword>
<keyword evidence="3" id="KW-0732">Signal</keyword>
<dbReference type="CDD" id="cd13585">
    <property type="entry name" value="PBP2_TMBP_like"/>
    <property type="match status" value="1"/>
</dbReference>
<dbReference type="EMBL" id="RPEM01000036">
    <property type="protein sequence ID" value="TGD41276.1"/>
    <property type="molecule type" value="Genomic_DNA"/>
</dbReference>
<evidence type="ECO:0000256" key="1">
    <source>
        <dbReference type="ARBA" id="ARBA00004418"/>
    </source>
</evidence>
<feature type="chain" id="PRO_5046171122" evidence="3">
    <location>
        <begin position="30"/>
        <end position="429"/>
    </location>
</feature>
<dbReference type="InterPro" id="IPR006059">
    <property type="entry name" value="SBP"/>
</dbReference>
<dbReference type="SUPFAM" id="SSF53850">
    <property type="entry name" value="Periplasmic binding protein-like II"/>
    <property type="match status" value="1"/>
</dbReference>
<evidence type="ECO:0000313" key="5">
    <source>
        <dbReference type="Proteomes" id="UP000297741"/>
    </source>
</evidence>
<proteinExistence type="inferred from homology"/>
<protein>
    <submittedName>
        <fullName evidence="4">Sugar ABC transporter substrate-binding protein</fullName>
    </submittedName>
</protein>
<comment type="similarity">
    <text evidence="2">Belongs to the bacterial solute-binding protein 1 family.</text>
</comment>
<dbReference type="Gene3D" id="3.40.190.10">
    <property type="entry name" value="Periplasmic binding protein-like II"/>
    <property type="match status" value="1"/>
</dbReference>
<accession>A0ABY2KGH5</accession>
<evidence type="ECO:0000256" key="3">
    <source>
        <dbReference type="SAM" id="SignalP"/>
    </source>
</evidence>